<feature type="domain" description="Histidine kinase/HSP90-like ATPase" evidence="11">
    <location>
        <begin position="253"/>
        <end position="368"/>
    </location>
</feature>
<gene>
    <name evidence="13" type="ORF">ACFSKW_09735</name>
</gene>
<dbReference type="Proteomes" id="UP001597368">
    <property type="component" value="Unassembled WGS sequence"/>
</dbReference>
<evidence type="ECO:0000256" key="4">
    <source>
        <dbReference type="ARBA" id="ARBA00022679"/>
    </source>
</evidence>
<dbReference type="CDD" id="cd16917">
    <property type="entry name" value="HATPase_UhpB-NarQ-NarX-like"/>
    <property type="match status" value="1"/>
</dbReference>
<feature type="region of interest" description="Disordered" evidence="9">
    <location>
        <begin position="293"/>
        <end position="328"/>
    </location>
</feature>
<evidence type="ECO:0000256" key="1">
    <source>
        <dbReference type="ARBA" id="ARBA00000085"/>
    </source>
</evidence>
<dbReference type="Pfam" id="PF02518">
    <property type="entry name" value="HATPase_c"/>
    <property type="match status" value="1"/>
</dbReference>
<keyword evidence="10" id="KW-0472">Membrane</keyword>
<name>A0ABW4SS65_9ACTN</name>
<dbReference type="InterPro" id="IPR050482">
    <property type="entry name" value="Sensor_HK_TwoCompSys"/>
</dbReference>
<sequence>MEFSVVPLVAAVGVLAWGVVGGARRWVRLPTAACVAAVLSLAVTCWYVISGPRRGEDLMGLAESLALTALVGLIARRSPARQAVPSGLLSGAAASVWLLRYMVPASPLEGLGMCAFWGLGVCGVAGVGLYLRSLDTRRVRAVEDERARQRLRLARDLHDFVAHDVSEMVAQAQAGQVVGAAEPAQALAALQRVEQAGLRAMATLDRTVLELHDSPGLAGLADLAARFTSAGAARVELSVDDVEVPEEVAGLGYRIVVEALTNVRRHAPEATRVDVTVRAEGAALVVSVADDGAGGAKPGEARGGSGLPAQADSGSGRPTQADVGSGLPAQARGGFGLPALRERVEAMGGTLRATAVPGGWSLAARLPLGR</sequence>
<evidence type="ECO:0000259" key="12">
    <source>
        <dbReference type="Pfam" id="PF07730"/>
    </source>
</evidence>
<keyword evidence="7" id="KW-0067">ATP-binding</keyword>
<keyword evidence="10" id="KW-1133">Transmembrane helix</keyword>
<keyword evidence="3" id="KW-0597">Phosphoprotein</keyword>
<keyword evidence="5" id="KW-0547">Nucleotide-binding</keyword>
<feature type="transmembrane region" description="Helical" evidence="10">
    <location>
        <begin position="115"/>
        <end position="131"/>
    </location>
</feature>
<comment type="caution">
    <text evidence="13">The sequence shown here is derived from an EMBL/GenBank/DDBJ whole genome shotgun (WGS) entry which is preliminary data.</text>
</comment>
<dbReference type="InterPro" id="IPR036890">
    <property type="entry name" value="HATPase_C_sf"/>
</dbReference>
<feature type="domain" description="Signal transduction histidine kinase subgroup 3 dimerisation and phosphoacceptor" evidence="12">
    <location>
        <begin position="150"/>
        <end position="213"/>
    </location>
</feature>
<proteinExistence type="predicted"/>
<comment type="catalytic activity">
    <reaction evidence="1">
        <text>ATP + protein L-histidine = ADP + protein N-phospho-L-histidine.</text>
        <dbReference type="EC" id="2.7.13.3"/>
    </reaction>
</comment>
<keyword evidence="8" id="KW-0902">Two-component regulatory system</keyword>
<dbReference type="RefSeq" id="WP_379571364.1">
    <property type="nucleotide sequence ID" value="NZ_JBHUFV010000015.1"/>
</dbReference>
<evidence type="ECO:0000256" key="2">
    <source>
        <dbReference type="ARBA" id="ARBA00012438"/>
    </source>
</evidence>
<evidence type="ECO:0000256" key="5">
    <source>
        <dbReference type="ARBA" id="ARBA00022741"/>
    </source>
</evidence>
<keyword evidence="4" id="KW-0808">Transferase</keyword>
<feature type="transmembrane region" description="Helical" evidence="10">
    <location>
        <begin position="26"/>
        <end position="49"/>
    </location>
</feature>
<evidence type="ECO:0000256" key="3">
    <source>
        <dbReference type="ARBA" id="ARBA00022553"/>
    </source>
</evidence>
<dbReference type="EC" id="2.7.13.3" evidence="2"/>
<keyword evidence="6 13" id="KW-0418">Kinase</keyword>
<evidence type="ECO:0000313" key="13">
    <source>
        <dbReference type="EMBL" id="MFD1931759.1"/>
    </source>
</evidence>
<evidence type="ECO:0000256" key="8">
    <source>
        <dbReference type="ARBA" id="ARBA00023012"/>
    </source>
</evidence>
<dbReference type="PANTHER" id="PTHR24421:SF10">
    <property type="entry name" value="NITRATE_NITRITE SENSOR PROTEIN NARQ"/>
    <property type="match status" value="1"/>
</dbReference>
<protein>
    <recommendedName>
        <fullName evidence="2">histidine kinase</fullName>
        <ecNumber evidence="2">2.7.13.3</ecNumber>
    </recommendedName>
</protein>
<dbReference type="SUPFAM" id="SSF55874">
    <property type="entry name" value="ATPase domain of HSP90 chaperone/DNA topoisomerase II/histidine kinase"/>
    <property type="match status" value="1"/>
</dbReference>
<feature type="compositionally biased region" description="Gly residues" evidence="9">
    <location>
        <begin position="293"/>
        <end position="306"/>
    </location>
</feature>
<dbReference type="GO" id="GO:0016301">
    <property type="term" value="F:kinase activity"/>
    <property type="evidence" value="ECO:0007669"/>
    <property type="project" value="UniProtKB-KW"/>
</dbReference>
<dbReference type="EMBL" id="JBHUFV010000015">
    <property type="protein sequence ID" value="MFD1931759.1"/>
    <property type="molecule type" value="Genomic_DNA"/>
</dbReference>
<evidence type="ECO:0000259" key="11">
    <source>
        <dbReference type="Pfam" id="PF02518"/>
    </source>
</evidence>
<dbReference type="Gene3D" id="3.30.565.10">
    <property type="entry name" value="Histidine kinase-like ATPase, C-terminal domain"/>
    <property type="match status" value="1"/>
</dbReference>
<evidence type="ECO:0000256" key="10">
    <source>
        <dbReference type="SAM" id="Phobius"/>
    </source>
</evidence>
<dbReference type="PANTHER" id="PTHR24421">
    <property type="entry name" value="NITRATE/NITRITE SENSOR PROTEIN NARX-RELATED"/>
    <property type="match status" value="1"/>
</dbReference>
<dbReference type="Gene3D" id="1.20.5.1930">
    <property type="match status" value="1"/>
</dbReference>
<evidence type="ECO:0000313" key="14">
    <source>
        <dbReference type="Proteomes" id="UP001597368"/>
    </source>
</evidence>
<reference evidence="14" key="1">
    <citation type="journal article" date="2019" name="Int. J. Syst. Evol. Microbiol.">
        <title>The Global Catalogue of Microorganisms (GCM) 10K type strain sequencing project: providing services to taxonomists for standard genome sequencing and annotation.</title>
        <authorList>
            <consortium name="The Broad Institute Genomics Platform"/>
            <consortium name="The Broad Institute Genome Sequencing Center for Infectious Disease"/>
            <person name="Wu L."/>
            <person name="Ma J."/>
        </authorList>
    </citation>
    <scope>NUCLEOTIDE SEQUENCE [LARGE SCALE GENOMIC DNA]</scope>
    <source>
        <strain evidence="14">ICMP 6774ER</strain>
    </source>
</reference>
<dbReference type="Pfam" id="PF07730">
    <property type="entry name" value="HisKA_3"/>
    <property type="match status" value="1"/>
</dbReference>
<accession>A0ABW4SS65</accession>
<keyword evidence="14" id="KW-1185">Reference proteome</keyword>
<keyword evidence="10" id="KW-0812">Transmembrane</keyword>
<dbReference type="InterPro" id="IPR011712">
    <property type="entry name" value="Sig_transdc_His_kin_sub3_dim/P"/>
</dbReference>
<evidence type="ECO:0000256" key="9">
    <source>
        <dbReference type="SAM" id="MobiDB-lite"/>
    </source>
</evidence>
<evidence type="ECO:0000256" key="6">
    <source>
        <dbReference type="ARBA" id="ARBA00022777"/>
    </source>
</evidence>
<evidence type="ECO:0000256" key="7">
    <source>
        <dbReference type="ARBA" id="ARBA00022840"/>
    </source>
</evidence>
<dbReference type="InterPro" id="IPR003594">
    <property type="entry name" value="HATPase_dom"/>
</dbReference>
<organism evidence="13 14">
    <name type="scientific">Nonomuraea mangrovi</name>
    <dbReference type="NCBI Taxonomy" id="2316207"/>
    <lineage>
        <taxon>Bacteria</taxon>
        <taxon>Bacillati</taxon>
        <taxon>Actinomycetota</taxon>
        <taxon>Actinomycetes</taxon>
        <taxon>Streptosporangiales</taxon>
        <taxon>Streptosporangiaceae</taxon>
        <taxon>Nonomuraea</taxon>
    </lineage>
</organism>